<protein>
    <submittedName>
        <fullName evidence="2">Uncharacterized protein</fullName>
    </submittedName>
</protein>
<accession>A0ABQ9SUW4</accession>
<keyword evidence="3" id="KW-1185">Reference proteome</keyword>
<feature type="region of interest" description="Disordered" evidence="1">
    <location>
        <begin position="1"/>
        <end position="46"/>
    </location>
</feature>
<feature type="compositionally biased region" description="Basic residues" evidence="1">
    <location>
        <begin position="36"/>
        <end position="46"/>
    </location>
</feature>
<name>A0ABQ9SUW4_9PEZI</name>
<sequence>MGKDGNEKGTDRPGRTPGENEGQLQPPASSLQPAPKARRTAVGRHRAEHLKSNLCEVCVCVCVLPTSPLVREGNRPLGLAGGG</sequence>
<evidence type="ECO:0000313" key="2">
    <source>
        <dbReference type="EMBL" id="KAK1543311.1"/>
    </source>
</evidence>
<feature type="compositionally biased region" description="Basic and acidic residues" evidence="1">
    <location>
        <begin position="1"/>
        <end position="14"/>
    </location>
</feature>
<reference evidence="2 3" key="1">
    <citation type="submission" date="2016-10" db="EMBL/GenBank/DDBJ databases">
        <title>The genome sequence of Colletotrichum fioriniae PJ7.</title>
        <authorList>
            <person name="Baroncelli R."/>
        </authorList>
    </citation>
    <scope>NUCLEOTIDE SEQUENCE [LARGE SCALE GENOMIC DNA]</scope>
    <source>
        <strain evidence="2 3">IMI 384185</strain>
    </source>
</reference>
<dbReference type="EMBL" id="MOPA01000003">
    <property type="protein sequence ID" value="KAK1543311.1"/>
    <property type="molecule type" value="Genomic_DNA"/>
</dbReference>
<evidence type="ECO:0000256" key="1">
    <source>
        <dbReference type="SAM" id="MobiDB-lite"/>
    </source>
</evidence>
<proteinExistence type="predicted"/>
<dbReference type="RefSeq" id="XP_060352434.1">
    <property type="nucleotide sequence ID" value="XM_060488228.1"/>
</dbReference>
<evidence type="ECO:0000313" key="3">
    <source>
        <dbReference type="Proteomes" id="UP001241169"/>
    </source>
</evidence>
<comment type="caution">
    <text evidence="2">The sequence shown here is derived from an EMBL/GenBank/DDBJ whole genome shotgun (WGS) entry which is preliminary data.</text>
</comment>
<dbReference type="GeneID" id="85372127"/>
<organism evidence="2 3">
    <name type="scientific">Colletotrichum paranaense</name>
    <dbReference type="NCBI Taxonomy" id="1914294"/>
    <lineage>
        <taxon>Eukaryota</taxon>
        <taxon>Fungi</taxon>
        <taxon>Dikarya</taxon>
        <taxon>Ascomycota</taxon>
        <taxon>Pezizomycotina</taxon>
        <taxon>Sordariomycetes</taxon>
        <taxon>Hypocreomycetidae</taxon>
        <taxon>Glomerellales</taxon>
        <taxon>Glomerellaceae</taxon>
        <taxon>Colletotrichum</taxon>
        <taxon>Colletotrichum acutatum species complex</taxon>
    </lineage>
</organism>
<dbReference type="Proteomes" id="UP001241169">
    <property type="component" value="Unassembled WGS sequence"/>
</dbReference>
<gene>
    <name evidence="2" type="ORF">CPAR01_03944</name>
</gene>
<feature type="compositionally biased region" description="Polar residues" evidence="1">
    <location>
        <begin position="22"/>
        <end position="32"/>
    </location>
</feature>